<dbReference type="OrthoDB" id="1914839at2759"/>
<evidence type="ECO:0000313" key="3">
    <source>
        <dbReference type="EMBL" id="KAG8445149.1"/>
    </source>
</evidence>
<dbReference type="InterPro" id="IPR003029">
    <property type="entry name" value="S1_domain"/>
</dbReference>
<dbReference type="PANTHER" id="PTHR23184">
    <property type="entry name" value="TETRATRICOPEPTIDE REPEAT PROTEIN 14"/>
    <property type="match status" value="1"/>
</dbReference>
<gene>
    <name evidence="2" type="ORF">GDO86_010058</name>
    <name evidence="3" type="ORF">GDO86_010063</name>
</gene>
<dbReference type="InterPro" id="IPR039190">
    <property type="entry name" value="TTC14"/>
</dbReference>
<dbReference type="InterPro" id="IPR012340">
    <property type="entry name" value="NA-bd_OB-fold"/>
</dbReference>
<dbReference type="PROSITE" id="PS50126">
    <property type="entry name" value="S1"/>
    <property type="match status" value="1"/>
</dbReference>
<keyword evidence="4" id="KW-1185">Reference proteome</keyword>
<comment type="caution">
    <text evidence="3">The sequence shown here is derived from an EMBL/GenBank/DDBJ whole genome shotgun (WGS) entry which is preliminary data.</text>
</comment>
<dbReference type="GO" id="GO:0003676">
    <property type="term" value="F:nucleic acid binding"/>
    <property type="evidence" value="ECO:0007669"/>
    <property type="project" value="InterPro"/>
</dbReference>
<evidence type="ECO:0000259" key="1">
    <source>
        <dbReference type="PROSITE" id="PS50126"/>
    </source>
</evidence>
<reference evidence="3" key="1">
    <citation type="thesis" date="2020" institute="ProQuest LLC" country="789 East Eisenhower Parkway, Ann Arbor, MI, USA">
        <title>Comparative Genomics and Chromosome Evolution.</title>
        <authorList>
            <person name="Mudd A.B."/>
        </authorList>
    </citation>
    <scope>NUCLEOTIDE SEQUENCE</scope>
    <source>
        <strain evidence="3">Female2</strain>
        <tissue evidence="3">Blood</tissue>
    </source>
</reference>
<dbReference type="SUPFAM" id="SSF50249">
    <property type="entry name" value="Nucleic acid-binding proteins"/>
    <property type="match status" value="1"/>
</dbReference>
<dbReference type="EMBL" id="JAACNH010000004">
    <property type="protein sequence ID" value="KAG8445144.1"/>
    <property type="molecule type" value="Genomic_DNA"/>
</dbReference>
<proteinExistence type="predicted"/>
<sequence>MDKDLVRQSLNYHGPALLNLLRNEQQEHAGFKQLLGDLSKWPQYRKERNVENPEIQQFIARKADLLFANSWTSNSQAKSETQEPTQGYYAVMPPMEQFMEVPSAHKKELFFRDLERGDIVIGRIKSIREFGFFMVLICTGSGVLRDIESLEINALCPLRDVPSQSSHGDPLSYYQIGDLIQGNM</sequence>
<dbReference type="Gene3D" id="2.40.50.140">
    <property type="entry name" value="Nucleic acid-binding proteins"/>
    <property type="match status" value="1"/>
</dbReference>
<dbReference type="Proteomes" id="UP000812440">
    <property type="component" value="Chromosome 5"/>
</dbReference>
<dbReference type="EMBL" id="JAACNH010000004">
    <property type="protein sequence ID" value="KAG8445149.1"/>
    <property type="molecule type" value="Genomic_DNA"/>
</dbReference>
<evidence type="ECO:0000313" key="4">
    <source>
        <dbReference type="Proteomes" id="UP000812440"/>
    </source>
</evidence>
<protein>
    <recommendedName>
        <fullName evidence="1">S1 motif domain-containing protein</fullName>
    </recommendedName>
</protein>
<accession>A0A8T2JJ08</accession>
<organism evidence="3 4">
    <name type="scientific">Hymenochirus boettgeri</name>
    <name type="common">Congo dwarf clawed frog</name>
    <dbReference type="NCBI Taxonomy" id="247094"/>
    <lineage>
        <taxon>Eukaryota</taxon>
        <taxon>Metazoa</taxon>
        <taxon>Chordata</taxon>
        <taxon>Craniata</taxon>
        <taxon>Vertebrata</taxon>
        <taxon>Euteleostomi</taxon>
        <taxon>Amphibia</taxon>
        <taxon>Batrachia</taxon>
        <taxon>Anura</taxon>
        <taxon>Pipoidea</taxon>
        <taxon>Pipidae</taxon>
        <taxon>Pipinae</taxon>
        <taxon>Hymenochirus</taxon>
    </lineage>
</organism>
<dbReference type="AlphaFoldDB" id="A0A8T2JJ08"/>
<dbReference type="PANTHER" id="PTHR23184:SF9">
    <property type="entry name" value="TETRATRICOPEPTIDE REPEAT PROTEIN 14"/>
    <property type="match status" value="1"/>
</dbReference>
<feature type="domain" description="S1 motif" evidence="1">
    <location>
        <begin position="117"/>
        <end position="184"/>
    </location>
</feature>
<name>A0A8T2JJ08_9PIPI</name>
<evidence type="ECO:0000313" key="2">
    <source>
        <dbReference type="EMBL" id="KAG8445144.1"/>
    </source>
</evidence>